<accession>A0A3S3QMF0</accession>
<reference evidence="3 4" key="1">
    <citation type="journal article" date="2018" name="Gigascience">
        <title>Genomes of trombidid mites reveal novel predicted allergens and laterally-transferred genes associated with secondary metabolism.</title>
        <authorList>
            <person name="Dong X."/>
            <person name="Chaisiri K."/>
            <person name="Xia D."/>
            <person name="Armstrong S.D."/>
            <person name="Fang Y."/>
            <person name="Donnelly M.J."/>
            <person name="Kadowaki T."/>
            <person name="McGarry J.W."/>
            <person name="Darby A.C."/>
            <person name="Makepeace B.L."/>
        </authorList>
    </citation>
    <scope>NUCLEOTIDE SEQUENCE [LARGE SCALE GENOMIC DNA]</scope>
    <source>
        <strain evidence="3">UoL-WK</strain>
    </source>
</reference>
<dbReference type="STRING" id="1965070.A0A3S3QMF0"/>
<protein>
    <submittedName>
        <fullName evidence="3">Lysosomal acid lipase-like protein 3</fullName>
    </submittedName>
</protein>
<keyword evidence="4" id="KW-1185">Reference proteome</keyword>
<evidence type="ECO:0000313" key="3">
    <source>
        <dbReference type="EMBL" id="RWS11028.1"/>
    </source>
</evidence>
<evidence type="ECO:0000313" key="4">
    <source>
        <dbReference type="Proteomes" id="UP000285301"/>
    </source>
</evidence>
<feature type="chain" id="PRO_5018757037" evidence="1">
    <location>
        <begin position="23"/>
        <end position="150"/>
    </location>
</feature>
<evidence type="ECO:0000256" key="1">
    <source>
        <dbReference type="SAM" id="SignalP"/>
    </source>
</evidence>
<feature type="signal peptide" evidence="1">
    <location>
        <begin position="1"/>
        <end position="22"/>
    </location>
</feature>
<dbReference type="SUPFAM" id="SSF53474">
    <property type="entry name" value="alpha/beta-Hydrolases"/>
    <property type="match status" value="1"/>
</dbReference>
<dbReference type="AlphaFoldDB" id="A0A3S3QMF0"/>
<sequence>MVSQSLIVKILLWSALIDCILCKNFLFNPIDPDARRDVAELIESRGFIAETHYITTDDGYILTINRIVNPSLKEKKRRPLILQHGVLCSSIDWIINAPGIGIKNSDAVFQNKKVSNNLGFALSLFGYDVWLTNSRGNKYGTNHTKLDPNK</sequence>
<organism evidence="3 4">
    <name type="scientific">Dinothrombium tinctorium</name>
    <dbReference type="NCBI Taxonomy" id="1965070"/>
    <lineage>
        <taxon>Eukaryota</taxon>
        <taxon>Metazoa</taxon>
        <taxon>Ecdysozoa</taxon>
        <taxon>Arthropoda</taxon>
        <taxon>Chelicerata</taxon>
        <taxon>Arachnida</taxon>
        <taxon>Acari</taxon>
        <taxon>Acariformes</taxon>
        <taxon>Trombidiformes</taxon>
        <taxon>Prostigmata</taxon>
        <taxon>Anystina</taxon>
        <taxon>Parasitengona</taxon>
        <taxon>Trombidioidea</taxon>
        <taxon>Trombidiidae</taxon>
        <taxon>Dinothrombium</taxon>
    </lineage>
</organism>
<dbReference type="PANTHER" id="PTHR11005">
    <property type="entry name" value="LYSOSOMAL ACID LIPASE-RELATED"/>
    <property type="match status" value="1"/>
</dbReference>
<dbReference type="InterPro" id="IPR006693">
    <property type="entry name" value="AB_hydrolase_lipase"/>
</dbReference>
<comment type="caution">
    <text evidence="3">The sequence shown here is derived from an EMBL/GenBank/DDBJ whole genome shotgun (WGS) entry which is preliminary data.</text>
</comment>
<evidence type="ECO:0000259" key="2">
    <source>
        <dbReference type="Pfam" id="PF04083"/>
    </source>
</evidence>
<dbReference type="EMBL" id="NCKU01001876">
    <property type="protein sequence ID" value="RWS11028.1"/>
    <property type="molecule type" value="Genomic_DNA"/>
</dbReference>
<proteinExistence type="predicted"/>
<dbReference type="Gene3D" id="3.40.50.1820">
    <property type="entry name" value="alpha/beta hydrolase"/>
    <property type="match status" value="1"/>
</dbReference>
<keyword evidence="1" id="KW-0732">Signal</keyword>
<dbReference type="Proteomes" id="UP000285301">
    <property type="component" value="Unassembled WGS sequence"/>
</dbReference>
<dbReference type="Pfam" id="PF04083">
    <property type="entry name" value="Abhydro_lipase"/>
    <property type="match status" value="1"/>
</dbReference>
<dbReference type="OrthoDB" id="6514505at2759"/>
<feature type="domain" description="Partial AB-hydrolase lipase" evidence="2">
    <location>
        <begin position="38"/>
        <end position="96"/>
    </location>
</feature>
<feature type="non-terminal residue" evidence="3">
    <location>
        <position position="150"/>
    </location>
</feature>
<gene>
    <name evidence="3" type="ORF">B4U79_12212</name>
</gene>
<name>A0A3S3QMF0_9ACAR</name>
<dbReference type="InterPro" id="IPR029058">
    <property type="entry name" value="AB_hydrolase_fold"/>
</dbReference>
<dbReference type="GO" id="GO:0006629">
    <property type="term" value="P:lipid metabolic process"/>
    <property type="evidence" value="ECO:0007669"/>
    <property type="project" value="InterPro"/>
</dbReference>